<protein>
    <submittedName>
        <fullName evidence="2">Uncharacterized protein</fullName>
    </submittedName>
</protein>
<feature type="region of interest" description="Disordered" evidence="1">
    <location>
        <begin position="1"/>
        <end position="70"/>
    </location>
</feature>
<organism evidence="2 3">
    <name type="scientific">Dothidotthia symphoricarpi CBS 119687</name>
    <dbReference type="NCBI Taxonomy" id="1392245"/>
    <lineage>
        <taxon>Eukaryota</taxon>
        <taxon>Fungi</taxon>
        <taxon>Dikarya</taxon>
        <taxon>Ascomycota</taxon>
        <taxon>Pezizomycotina</taxon>
        <taxon>Dothideomycetes</taxon>
        <taxon>Pleosporomycetidae</taxon>
        <taxon>Pleosporales</taxon>
        <taxon>Dothidotthiaceae</taxon>
        <taxon>Dothidotthia</taxon>
    </lineage>
</organism>
<dbReference type="EMBL" id="ML977521">
    <property type="protein sequence ID" value="KAF2123957.1"/>
    <property type="molecule type" value="Genomic_DNA"/>
</dbReference>
<dbReference type="AlphaFoldDB" id="A0A6A5ZYW8"/>
<accession>A0A6A5ZYW8</accession>
<gene>
    <name evidence="2" type="ORF">P153DRAFT_371263</name>
</gene>
<name>A0A6A5ZYW8_9PLEO</name>
<keyword evidence="3" id="KW-1185">Reference proteome</keyword>
<feature type="compositionally biased region" description="Basic and acidic residues" evidence="1">
    <location>
        <begin position="1"/>
        <end position="18"/>
    </location>
</feature>
<proteinExistence type="predicted"/>
<evidence type="ECO:0000256" key="1">
    <source>
        <dbReference type="SAM" id="MobiDB-lite"/>
    </source>
</evidence>
<dbReference type="GeneID" id="54409659"/>
<feature type="compositionally biased region" description="Low complexity" evidence="1">
    <location>
        <begin position="41"/>
        <end position="51"/>
    </location>
</feature>
<evidence type="ECO:0000313" key="3">
    <source>
        <dbReference type="Proteomes" id="UP000799771"/>
    </source>
</evidence>
<dbReference type="Proteomes" id="UP000799771">
    <property type="component" value="Unassembled WGS sequence"/>
</dbReference>
<sequence>MASGFRESRPNHQRDSRYDNSSARLFAAAAPPSTGGPNCCSHSTHSHSVSSAPRCHARRPGPSLSRPSIV</sequence>
<dbReference type="RefSeq" id="XP_033518350.1">
    <property type="nucleotide sequence ID" value="XM_033669227.1"/>
</dbReference>
<reference evidence="2" key="1">
    <citation type="journal article" date="2020" name="Stud. Mycol.">
        <title>101 Dothideomycetes genomes: a test case for predicting lifestyles and emergence of pathogens.</title>
        <authorList>
            <person name="Haridas S."/>
            <person name="Albert R."/>
            <person name="Binder M."/>
            <person name="Bloem J."/>
            <person name="Labutti K."/>
            <person name="Salamov A."/>
            <person name="Andreopoulos B."/>
            <person name="Baker S."/>
            <person name="Barry K."/>
            <person name="Bills G."/>
            <person name="Bluhm B."/>
            <person name="Cannon C."/>
            <person name="Castanera R."/>
            <person name="Culley D."/>
            <person name="Daum C."/>
            <person name="Ezra D."/>
            <person name="Gonzalez J."/>
            <person name="Henrissat B."/>
            <person name="Kuo A."/>
            <person name="Liang C."/>
            <person name="Lipzen A."/>
            <person name="Lutzoni F."/>
            <person name="Magnuson J."/>
            <person name="Mondo S."/>
            <person name="Nolan M."/>
            <person name="Ohm R."/>
            <person name="Pangilinan J."/>
            <person name="Park H.-J."/>
            <person name="Ramirez L."/>
            <person name="Alfaro M."/>
            <person name="Sun H."/>
            <person name="Tritt A."/>
            <person name="Yoshinaga Y."/>
            <person name="Zwiers L.-H."/>
            <person name="Turgeon B."/>
            <person name="Goodwin S."/>
            <person name="Spatafora J."/>
            <person name="Crous P."/>
            <person name="Grigoriev I."/>
        </authorList>
    </citation>
    <scope>NUCLEOTIDE SEQUENCE</scope>
    <source>
        <strain evidence="2">CBS 119687</strain>
    </source>
</reference>
<evidence type="ECO:0000313" key="2">
    <source>
        <dbReference type="EMBL" id="KAF2123957.1"/>
    </source>
</evidence>